<reference evidence="2 3" key="1">
    <citation type="submission" date="2022-04" db="EMBL/GenBank/DDBJ databases">
        <title>Positive selection, recombination, and allopatry shape intraspecific diversity of widespread and dominant cyanobacteria.</title>
        <authorList>
            <person name="Wei J."/>
            <person name="Shu W."/>
            <person name="Hu C."/>
        </authorList>
    </citation>
    <scope>NUCLEOTIDE SEQUENCE [LARGE SCALE GENOMIC DNA]</scope>
    <source>
        <strain evidence="2 3">GB2-A5</strain>
    </source>
</reference>
<dbReference type="Pfam" id="PF22741">
    <property type="entry name" value="PTP-NADK"/>
    <property type="match status" value="1"/>
</dbReference>
<protein>
    <submittedName>
        <fullName evidence="2">Protein tyrosine phosphatase family protein</fullName>
    </submittedName>
</protein>
<keyword evidence="3" id="KW-1185">Reference proteome</keyword>
<dbReference type="InterPro" id="IPR029021">
    <property type="entry name" value="Prot-tyrosine_phosphatase-like"/>
</dbReference>
<evidence type="ECO:0000313" key="2">
    <source>
        <dbReference type="EMBL" id="MEP0867759.1"/>
    </source>
</evidence>
<feature type="domain" description="DSP-PTPase phosphatase fused to NAD+ Kinase" evidence="1">
    <location>
        <begin position="16"/>
        <end position="122"/>
    </location>
</feature>
<gene>
    <name evidence="2" type="ORF">NDI37_25265</name>
</gene>
<sequence>MEDIYNFLKLSDSIATAGQPTKEQFSAISESGYQVVVNLALPESLNALPDEKEVVETQGMEYVHIPVVWENPTIDDIRRFFSVMEANADKNIFVHCAANMRVSAFMYLYRLIHEGMSDEDAKRDLHQIWIPNDNWQKFIEQVIQYQ</sequence>
<dbReference type="SUPFAM" id="SSF52799">
    <property type="entry name" value="(Phosphotyrosine protein) phosphatases II"/>
    <property type="match status" value="1"/>
</dbReference>
<evidence type="ECO:0000259" key="1">
    <source>
        <dbReference type="Pfam" id="PF22741"/>
    </source>
</evidence>
<dbReference type="RefSeq" id="WP_190420758.1">
    <property type="nucleotide sequence ID" value="NZ_JAMPKK010000086.1"/>
</dbReference>
<dbReference type="EMBL" id="JAMPKK010000086">
    <property type="protein sequence ID" value="MEP0867759.1"/>
    <property type="molecule type" value="Genomic_DNA"/>
</dbReference>
<comment type="caution">
    <text evidence="2">The sequence shown here is derived from an EMBL/GenBank/DDBJ whole genome shotgun (WGS) entry which is preliminary data.</text>
</comment>
<proteinExistence type="predicted"/>
<dbReference type="Gene3D" id="3.90.190.10">
    <property type="entry name" value="Protein tyrosine phosphatase superfamily"/>
    <property type="match status" value="1"/>
</dbReference>
<evidence type="ECO:0000313" key="3">
    <source>
        <dbReference type="Proteomes" id="UP001442494"/>
    </source>
</evidence>
<name>A0ABV0JXB1_9CYAN</name>
<organism evidence="2 3">
    <name type="scientific">Funiculus sociatus GB2-A5</name>
    <dbReference type="NCBI Taxonomy" id="2933946"/>
    <lineage>
        <taxon>Bacteria</taxon>
        <taxon>Bacillati</taxon>
        <taxon>Cyanobacteriota</taxon>
        <taxon>Cyanophyceae</taxon>
        <taxon>Coleofasciculales</taxon>
        <taxon>Coleofasciculaceae</taxon>
        <taxon>Funiculus</taxon>
    </lineage>
</organism>
<dbReference type="Proteomes" id="UP001442494">
    <property type="component" value="Unassembled WGS sequence"/>
</dbReference>
<accession>A0ABV0JXB1</accession>
<dbReference type="InterPro" id="IPR055214">
    <property type="entry name" value="PTP-NADK"/>
</dbReference>
<dbReference type="CDD" id="cd14503">
    <property type="entry name" value="PTP-bact"/>
    <property type="match status" value="1"/>
</dbReference>